<feature type="region of interest" description="Disordered" evidence="4">
    <location>
        <begin position="33"/>
        <end position="71"/>
    </location>
</feature>
<evidence type="ECO:0000313" key="6">
    <source>
        <dbReference type="EMBL" id="ODH36716.1"/>
    </source>
</evidence>
<reference evidence="6 7" key="1">
    <citation type="submission" date="2016-06" db="EMBL/GenBank/DDBJ databases">
        <authorList>
            <person name="Kjaerup R.B."/>
            <person name="Dalgaard T.S."/>
            <person name="Juul-Madsen H.R."/>
        </authorList>
    </citation>
    <scope>NUCLEOTIDE SEQUENCE [LARGE SCALE GENOMIC DNA]</scope>
    <source>
        <strain evidence="6 7">Pb300</strain>
    </source>
</reference>
<evidence type="ECO:0000256" key="2">
    <source>
        <dbReference type="ARBA" id="ARBA00023015"/>
    </source>
</evidence>
<dbReference type="Gene3D" id="2.30.30.1020">
    <property type="entry name" value="CCR4-NOT complex subunit 2/3/5, C-terminal domain"/>
    <property type="match status" value="1"/>
</dbReference>
<accession>A0A1D2JHY9</accession>
<comment type="similarity">
    <text evidence="1">Belongs to the CNOT2/3/5 family.</text>
</comment>
<organism evidence="6 7">
    <name type="scientific">Paracoccidioides brasiliensis</name>
    <dbReference type="NCBI Taxonomy" id="121759"/>
    <lineage>
        <taxon>Eukaryota</taxon>
        <taxon>Fungi</taxon>
        <taxon>Dikarya</taxon>
        <taxon>Ascomycota</taxon>
        <taxon>Pezizomycotina</taxon>
        <taxon>Eurotiomycetes</taxon>
        <taxon>Eurotiomycetidae</taxon>
        <taxon>Onygenales</taxon>
        <taxon>Ajellomycetaceae</taxon>
        <taxon>Paracoccidioides</taxon>
    </lineage>
</organism>
<keyword evidence="3" id="KW-0804">Transcription</keyword>
<comment type="caution">
    <text evidence="6">The sequence shown here is derived from an EMBL/GenBank/DDBJ whole genome shotgun (WGS) entry which is preliminary data.</text>
</comment>
<gene>
    <name evidence="6" type="ORF">ACO22_02728</name>
</gene>
<keyword evidence="2" id="KW-0805">Transcription regulation</keyword>
<dbReference type="InterPro" id="IPR038635">
    <property type="entry name" value="CCR4-NOT_su2/3/5_C_sf"/>
</dbReference>
<dbReference type="VEuPathDB" id="FungiDB:PABG_02749"/>
<dbReference type="InterPro" id="IPR040168">
    <property type="entry name" value="Not2/3/5"/>
</dbReference>
<evidence type="ECO:0000256" key="1">
    <source>
        <dbReference type="ARBA" id="ARBA00007682"/>
    </source>
</evidence>
<dbReference type="Proteomes" id="UP000242814">
    <property type="component" value="Unassembled WGS sequence"/>
</dbReference>
<dbReference type="GO" id="GO:0030015">
    <property type="term" value="C:CCR4-NOT core complex"/>
    <property type="evidence" value="ECO:0007669"/>
    <property type="project" value="InterPro"/>
</dbReference>
<dbReference type="GO" id="GO:0006355">
    <property type="term" value="P:regulation of DNA-templated transcription"/>
    <property type="evidence" value="ECO:0007669"/>
    <property type="project" value="InterPro"/>
</dbReference>
<sequence>MLLRLRTSHVVDMGYRNILFLVRYNKEVTNVLNRNAGPGQQPLRGMSTFPTQQQPQTRTPNPSLTSTRLPNGKIGTGANWGFGLAMGGAPGLQSSQQRTVNTMNSFAQSIGASQTATPLDLSEFPSLSSVPHQPPPVSGQATWANASQRATQQSALQRQTQTPTTSQTPSRVSQLQAQSQAQAHTQQSQQQSHASHEDLFPSATQFVTQMDDFRNGGQGISGQLSGGNQPQTGNVDEFPPLGRNAPADIGQERRTSLLQSGAFSSYGTGMTFPNLSQNHSAQGRTLLGNMVNGQQDSRIVSPGASGSGVISTSRSSMGQTQNGALSQEKEARTISTSLQRTILPETYSEQQGQGIIQPPTQSRQQQAGNFGTEGQEQSPELAALMRMTPQARFGLQGLLSLINSDNPDVNALAVGQDLTELEPDLNHPEPLHPNFASPFVAIRASAPLQVDYTLPSCYNVANVQPLQSRIPSFSDETLFYIFYSMPRDIMQELVAEELMSRKWRYHKVERAWLTRDDAFPSPVELERGLSERGFYLWWDPSTWKKVRREFVLRYADLDNHLERRGFVQNVGFPPNA</sequence>
<evidence type="ECO:0000259" key="5">
    <source>
        <dbReference type="Pfam" id="PF04153"/>
    </source>
</evidence>
<feature type="region of interest" description="Disordered" evidence="4">
    <location>
        <begin position="357"/>
        <end position="377"/>
    </location>
</feature>
<feature type="compositionally biased region" description="Polar residues" evidence="4">
    <location>
        <begin position="139"/>
        <end position="156"/>
    </location>
</feature>
<feature type="domain" description="NOT2/NOT3/NOT5 C-terminal" evidence="5">
    <location>
        <begin position="435"/>
        <end position="557"/>
    </location>
</feature>
<feature type="compositionally biased region" description="Low complexity" evidence="4">
    <location>
        <begin position="157"/>
        <end position="193"/>
    </location>
</feature>
<dbReference type="GO" id="GO:0000289">
    <property type="term" value="P:nuclear-transcribed mRNA poly(A) tail shortening"/>
    <property type="evidence" value="ECO:0007669"/>
    <property type="project" value="UniProtKB-ARBA"/>
</dbReference>
<evidence type="ECO:0000256" key="4">
    <source>
        <dbReference type="SAM" id="MobiDB-lite"/>
    </source>
</evidence>
<feature type="compositionally biased region" description="Low complexity" evidence="4">
    <location>
        <begin position="307"/>
        <end position="318"/>
    </location>
</feature>
<dbReference type="Pfam" id="PF04153">
    <property type="entry name" value="NOT2_3_5_C"/>
    <property type="match status" value="1"/>
</dbReference>
<name>A0A1D2JHY9_PARBR</name>
<dbReference type="FunFam" id="2.30.30.1020:FF:000007">
    <property type="entry name" value="Putative not2 family protein"/>
    <property type="match status" value="1"/>
</dbReference>
<evidence type="ECO:0000313" key="7">
    <source>
        <dbReference type="Proteomes" id="UP000242814"/>
    </source>
</evidence>
<proteinExistence type="inferred from homology"/>
<protein>
    <recommendedName>
        <fullName evidence="5">NOT2/NOT3/NOT5 C-terminal domain-containing protein</fullName>
    </recommendedName>
</protein>
<feature type="compositionally biased region" description="Low complexity" evidence="4">
    <location>
        <begin position="48"/>
        <end position="62"/>
    </location>
</feature>
<dbReference type="InterPro" id="IPR007282">
    <property type="entry name" value="NOT2/3/5_C"/>
</dbReference>
<feature type="region of interest" description="Disordered" evidence="4">
    <location>
        <begin position="122"/>
        <end position="197"/>
    </location>
</feature>
<feature type="region of interest" description="Disordered" evidence="4">
    <location>
        <begin position="301"/>
        <end position="331"/>
    </location>
</feature>
<feature type="compositionally biased region" description="Polar residues" evidence="4">
    <location>
        <begin position="360"/>
        <end position="377"/>
    </location>
</feature>
<dbReference type="AlphaFoldDB" id="A0A1D2JHY9"/>
<dbReference type="VEuPathDB" id="FungiDB:PADG_01241"/>
<evidence type="ECO:0000256" key="3">
    <source>
        <dbReference type="ARBA" id="ARBA00023163"/>
    </source>
</evidence>
<dbReference type="EMBL" id="LZYO01000087">
    <property type="protein sequence ID" value="ODH36716.1"/>
    <property type="molecule type" value="Genomic_DNA"/>
</dbReference>
<dbReference type="PANTHER" id="PTHR23326">
    <property type="entry name" value="CCR4 NOT-RELATED"/>
    <property type="match status" value="1"/>
</dbReference>
<feature type="region of interest" description="Disordered" evidence="4">
    <location>
        <begin position="212"/>
        <end position="247"/>
    </location>
</feature>